<proteinExistence type="predicted"/>
<accession>A0A1X1L861</accession>
<dbReference type="EMBL" id="NCVN01000013">
    <property type="protein sequence ID" value="ORP07662.1"/>
    <property type="molecule type" value="Genomic_DNA"/>
</dbReference>
<keyword evidence="1" id="KW-0472">Membrane</keyword>
<dbReference type="RefSeq" id="WP_084929943.1">
    <property type="nucleotide sequence ID" value="NZ_NCVN01000013.1"/>
</dbReference>
<sequence>MPIITNDNVQIWTLYVTVAISIIGFIFNTISLWQTKKATEDMAKPYINVYIDAYAVKLQQRVYTFKNFGQTPAYIEDIEIEDDLDQLNDKHRFKSLIGNMIAPGQKFTSSIHNNYKGIVTVKITYSDSKKRKYSDKFKLDTGLVANMLYTVNESNKSDEIPSAIRQSTMALLRDLR</sequence>
<reference evidence="2 3" key="1">
    <citation type="journal article" date="2016" name="Eur. J. Clin. Microbiol. Infect. Dis.">
        <title>Whole genome sequencing as a tool for phylogenetic analysis of clinical strains of Mitis group streptococci.</title>
        <authorList>
            <person name="Rasmussen L.H."/>
            <person name="Dargis R."/>
            <person name="Hojholt K."/>
            <person name="Christensen J.J."/>
            <person name="Skovgaard O."/>
            <person name="Justesen U.S."/>
            <person name="Rosenvinge F.S."/>
            <person name="Moser C."/>
            <person name="Lukjancenko O."/>
            <person name="Rasmussen S."/>
            <person name="Nielsen X.C."/>
        </authorList>
    </citation>
    <scope>NUCLEOTIDE SEQUENCE [LARGE SCALE GENOMIC DNA]</scope>
    <source>
        <strain evidence="2 3">B_009152_10</strain>
    </source>
</reference>
<dbReference type="AlphaFoldDB" id="A0A1X1L861"/>
<comment type="caution">
    <text evidence="2">The sequence shown here is derived from an EMBL/GenBank/DDBJ whole genome shotgun (WGS) entry which is preliminary data.</text>
</comment>
<keyword evidence="1" id="KW-0812">Transmembrane</keyword>
<evidence type="ECO:0000256" key="1">
    <source>
        <dbReference type="SAM" id="Phobius"/>
    </source>
</evidence>
<protein>
    <submittedName>
        <fullName evidence="2">Uncharacterized protein</fullName>
    </submittedName>
</protein>
<organism evidence="2 3">
    <name type="scientific">Streptococcus mitis</name>
    <dbReference type="NCBI Taxonomy" id="28037"/>
    <lineage>
        <taxon>Bacteria</taxon>
        <taxon>Bacillati</taxon>
        <taxon>Bacillota</taxon>
        <taxon>Bacilli</taxon>
        <taxon>Lactobacillales</taxon>
        <taxon>Streptococcaceae</taxon>
        <taxon>Streptococcus</taxon>
        <taxon>Streptococcus mitis group</taxon>
    </lineage>
</organism>
<evidence type="ECO:0000313" key="2">
    <source>
        <dbReference type="EMBL" id="ORP07662.1"/>
    </source>
</evidence>
<gene>
    <name evidence="2" type="ORF">B7692_03715</name>
</gene>
<name>A0A1X1L861_STRMT</name>
<evidence type="ECO:0000313" key="3">
    <source>
        <dbReference type="Proteomes" id="UP000193206"/>
    </source>
</evidence>
<feature type="transmembrane region" description="Helical" evidence="1">
    <location>
        <begin position="12"/>
        <end position="33"/>
    </location>
</feature>
<dbReference type="Proteomes" id="UP000193206">
    <property type="component" value="Unassembled WGS sequence"/>
</dbReference>
<keyword evidence="1" id="KW-1133">Transmembrane helix</keyword>